<feature type="transmembrane region" description="Helical" evidence="11">
    <location>
        <begin position="63"/>
        <end position="83"/>
    </location>
</feature>
<dbReference type="PROSITE" id="PS00951">
    <property type="entry name" value="ER_LUMEN_RECEPTOR_1"/>
    <property type="match status" value="1"/>
</dbReference>
<keyword evidence="6" id="KW-0931">ER-Golgi transport</keyword>
<sequence>MQLVGKNWNIFRYLADFSHLTSIIILLYKMLRQRSCAGISLKTQVLYLIVFICRYYDGIFDPPLYNIIFKLFYITTSAIFVYLMRTRLNRTYNKKHDSFNIYLLIIISLPFGYFTSKYKEISEILWTFSLWLESLAILPQLFLLRRTQRIDLLSTDYIFFLGLYRLFYILNWIRKSFVKNRTYPVVWTTGFIQTALYIDFLYYYLKAKIHGNEFELPI</sequence>
<evidence type="ECO:0000256" key="4">
    <source>
        <dbReference type="ARBA" id="ARBA00022692"/>
    </source>
</evidence>
<dbReference type="PRINTS" id="PR00660">
    <property type="entry name" value="ERLUMENR"/>
</dbReference>
<proteinExistence type="inferred from homology"/>
<evidence type="ECO:0000256" key="5">
    <source>
        <dbReference type="ARBA" id="ARBA00022824"/>
    </source>
</evidence>
<evidence type="ECO:0000256" key="6">
    <source>
        <dbReference type="ARBA" id="ARBA00022892"/>
    </source>
</evidence>
<evidence type="ECO:0000256" key="2">
    <source>
        <dbReference type="ARBA" id="ARBA00010120"/>
    </source>
</evidence>
<evidence type="ECO:0000256" key="1">
    <source>
        <dbReference type="ARBA" id="ARBA00004477"/>
    </source>
</evidence>
<keyword evidence="4 11" id="KW-0812">Transmembrane</keyword>
<keyword evidence="10" id="KW-0675">Receptor</keyword>
<evidence type="ECO:0000256" key="7">
    <source>
        <dbReference type="ARBA" id="ARBA00022927"/>
    </source>
</evidence>
<evidence type="ECO:0000313" key="12">
    <source>
        <dbReference type="EMBL" id="KAK8895604.1"/>
    </source>
</evidence>
<reference evidence="12 13" key="1">
    <citation type="submission" date="2024-04" db="EMBL/GenBank/DDBJ databases">
        <title>Tritrichomonas musculus Genome.</title>
        <authorList>
            <person name="Alves-Ferreira E."/>
            <person name="Grigg M."/>
            <person name="Lorenzi H."/>
            <person name="Galac M."/>
        </authorList>
    </citation>
    <scope>NUCLEOTIDE SEQUENCE [LARGE SCALE GENOMIC DNA]</scope>
    <source>
        <strain evidence="12 13">EAF2021</strain>
    </source>
</reference>
<dbReference type="PANTHER" id="PTHR10585">
    <property type="entry name" value="ER LUMEN PROTEIN RETAINING RECEPTOR"/>
    <property type="match status" value="1"/>
</dbReference>
<feature type="transmembrane region" description="Helical" evidence="11">
    <location>
        <begin position="38"/>
        <end position="57"/>
    </location>
</feature>
<feature type="transmembrane region" description="Helical" evidence="11">
    <location>
        <begin position="156"/>
        <end position="173"/>
    </location>
</feature>
<dbReference type="InterPro" id="IPR000133">
    <property type="entry name" value="ER_ret_rcpt"/>
</dbReference>
<name>A0ABR2KWW5_9EUKA</name>
<evidence type="ECO:0000256" key="11">
    <source>
        <dbReference type="SAM" id="Phobius"/>
    </source>
</evidence>
<feature type="transmembrane region" description="Helical" evidence="11">
    <location>
        <begin position="124"/>
        <end position="144"/>
    </location>
</feature>
<keyword evidence="9 11" id="KW-0472">Membrane</keyword>
<organism evidence="12 13">
    <name type="scientific">Tritrichomonas musculus</name>
    <dbReference type="NCBI Taxonomy" id="1915356"/>
    <lineage>
        <taxon>Eukaryota</taxon>
        <taxon>Metamonada</taxon>
        <taxon>Parabasalia</taxon>
        <taxon>Tritrichomonadida</taxon>
        <taxon>Tritrichomonadidae</taxon>
        <taxon>Tritrichomonas</taxon>
    </lineage>
</organism>
<accession>A0ABR2KWW5</accession>
<protein>
    <submittedName>
        <fullName evidence="12">ER retention sequence binding</fullName>
    </submittedName>
</protein>
<keyword evidence="5" id="KW-0256">Endoplasmic reticulum</keyword>
<comment type="similarity">
    <text evidence="2">Belongs to the ERD2 family.</text>
</comment>
<feature type="transmembrane region" description="Helical" evidence="11">
    <location>
        <begin position="12"/>
        <end position="31"/>
    </location>
</feature>
<gene>
    <name evidence="12" type="ORF">M9Y10_024074</name>
</gene>
<evidence type="ECO:0000313" key="13">
    <source>
        <dbReference type="Proteomes" id="UP001470230"/>
    </source>
</evidence>
<keyword evidence="13" id="KW-1185">Reference proteome</keyword>
<dbReference type="EMBL" id="JAPFFF010000003">
    <property type="protein sequence ID" value="KAK8895604.1"/>
    <property type="molecule type" value="Genomic_DNA"/>
</dbReference>
<dbReference type="Pfam" id="PF00810">
    <property type="entry name" value="ER_lumen_recept"/>
    <property type="match status" value="1"/>
</dbReference>
<evidence type="ECO:0000256" key="8">
    <source>
        <dbReference type="ARBA" id="ARBA00022989"/>
    </source>
</evidence>
<feature type="transmembrane region" description="Helical" evidence="11">
    <location>
        <begin position="185"/>
        <end position="205"/>
    </location>
</feature>
<keyword evidence="7" id="KW-0653">Protein transport</keyword>
<evidence type="ECO:0000256" key="9">
    <source>
        <dbReference type="ARBA" id="ARBA00023136"/>
    </source>
</evidence>
<comment type="subcellular location">
    <subcellularLocation>
        <location evidence="1">Endoplasmic reticulum membrane</location>
        <topology evidence="1">Multi-pass membrane protein</topology>
    </subcellularLocation>
</comment>
<evidence type="ECO:0000256" key="3">
    <source>
        <dbReference type="ARBA" id="ARBA00022448"/>
    </source>
</evidence>
<keyword evidence="3" id="KW-0813">Transport</keyword>
<keyword evidence="8 11" id="KW-1133">Transmembrane helix</keyword>
<evidence type="ECO:0000256" key="10">
    <source>
        <dbReference type="ARBA" id="ARBA00023170"/>
    </source>
</evidence>
<feature type="transmembrane region" description="Helical" evidence="11">
    <location>
        <begin position="99"/>
        <end position="118"/>
    </location>
</feature>
<comment type="caution">
    <text evidence="12">The sequence shown here is derived from an EMBL/GenBank/DDBJ whole genome shotgun (WGS) entry which is preliminary data.</text>
</comment>
<dbReference type="Proteomes" id="UP001470230">
    <property type="component" value="Unassembled WGS sequence"/>
</dbReference>